<evidence type="ECO:0000256" key="10">
    <source>
        <dbReference type="ARBA" id="ARBA00022857"/>
    </source>
</evidence>
<evidence type="ECO:0000256" key="1">
    <source>
        <dbReference type="ARBA" id="ARBA00002492"/>
    </source>
</evidence>
<reference evidence="19 20" key="1">
    <citation type="submission" date="2019-02" db="EMBL/GenBank/DDBJ databases">
        <authorList>
            <person name="Manzano-Marin A."/>
            <person name="Manzano-Marin A."/>
        </authorList>
    </citation>
    <scope>NUCLEOTIDE SEQUENCE [LARGE SCALE GENOMIC DNA]</scope>
    <source>
        <strain evidence="19 20">ErCicurvipes</strain>
    </source>
</reference>
<dbReference type="GO" id="GO:0009097">
    <property type="term" value="P:isoleucine biosynthetic process"/>
    <property type="evidence" value="ECO:0007669"/>
    <property type="project" value="InterPro"/>
</dbReference>
<dbReference type="AlphaFoldDB" id="A0A451D821"/>
<feature type="binding site" evidence="16">
    <location>
        <position position="163"/>
    </location>
    <ligand>
        <name>substrate</name>
    </ligand>
</feature>
<dbReference type="GO" id="GO:0009088">
    <property type="term" value="P:threonine biosynthetic process"/>
    <property type="evidence" value="ECO:0007669"/>
    <property type="project" value="UniProtKB-UniRule"/>
</dbReference>
<dbReference type="OrthoDB" id="9022717at2"/>
<evidence type="ECO:0000256" key="17">
    <source>
        <dbReference type="PIRSR" id="PIRSR000148-1"/>
    </source>
</evidence>
<dbReference type="Pfam" id="PF02774">
    <property type="entry name" value="Semialdhyde_dhC"/>
    <property type="match status" value="1"/>
</dbReference>
<dbReference type="SUPFAM" id="SSF55347">
    <property type="entry name" value="Glyceraldehyde-3-phosphate dehydrogenase-like, C-terminal domain"/>
    <property type="match status" value="1"/>
</dbReference>
<dbReference type="Proteomes" id="UP000294441">
    <property type="component" value="Chromosome 1"/>
</dbReference>
<keyword evidence="11 16" id="KW-0220">Diaminopimelate biosynthesis</keyword>
<organism evidence="19 20">
    <name type="scientific">Candidatus Erwinia haradaeae</name>
    <dbReference type="NCBI Taxonomy" id="1922217"/>
    <lineage>
        <taxon>Bacteria</taxon>
        <taxon>Pseudomonadati</taxon>
        <taxon>Pseudomonadota</taxon>
        <taxon>Gammaproteobacteria</taxon>
        <taxon>Enterobacterales</taxon>
        <taxon>Erwiniaceae</taxon>
        <taxon>Erwinia</taxon>
    </lineage>
</organism>
<dbReference type="NCBIfam" id="NF005144">
    <property type="entry name" value="PRK06598.1"/>
    <property type="match status" value="1"/>
</dbReference>
<dbReference type="GeneID" id="66304465"/>
<dbReference type="GO" id="GO:0009089">
    <property type="term" value="P:lysine biosynthetic process via diaminopimelate"/>
    <property type="evidence" value="ECO:0007669"/>
    <property type="project" value="UniProtKB-UniRule"/>
</dbReference>
<dbReference type="GO" id="GO:0071266">
    <property type="term" value="P:'de novo' L-methionine biosynthetic process"/>
    <property type="evidence" value="ECO:0007669"/>
    <property type="project" value="UniProtKB-UniRule"/>
</dbReference>
<evidence type="ECO:0000256" key="5">
    <source>
        <dbReference type="ARBA" id="ARBA00010584"/>
    </source>
</evidence>
<dbReference type="GO" id="GO:0050661">
    <property type="term" value="F:NADP binding"/>
    <property type="evidence" value="ECO:0007669"/>
    <property type="project" value="UniProtKB-UniRule"/>
</dbReference>
<dbReference type="InterPro" id="IPR000319">
    <property type="entry name" value="Asp-semialdehyde_DH_CS"/>
</dbReference>
<evidence type="ECO:0000256" key="13">
    <source>
        <dbReference type="ARBA" id="ARBA00023154"/>
    </source>
</evidence>
<dbReference type="InterPro" id="IPR000534">
    <property type="entry name" value="Semialdehyde_DH_NAD-bd"/>
</dbReference>
<dbReference type="GO" id="GO:0004073">
    <property type="term" value="F:aspartate-semialdehyde dehydrogenase activity"/>
    <property type="evidence" value="ECO:0007669"/>
    <property type="project" value="UniProtKB-UniRule"/>
</dbReference>
<comment type="pathway">
    <text evidence="2 16">Amino-acid biosynthesis; L-methionine biosynthesis via de novo pathway; L-homoserine from L-aspartate: step 2/3.</text>
</comment>
<comment type="function">
    <text evidence="1 16">Catalyzes the NADPH-dependent formation of L-aspartate-semialdehyde (L-ASA) by the reductive dephosphorylation of L-aspartyl-4-phosphate.</text>
</comment>
<keyword evidence="12 16" id="KW-0560">Oxidoreductase</keyword>
<feature type="binding site" evidence="16">
    <location>
        <begin position="10"/>
        <end position="13"/>
    </location>
    <ligand>
        <name>NADP(+)</name>
        <dbReference type="ChEBI" id="CHEBI:58349"/>
    </ligand>
</feature>
<feature type="active site" description="Acyl-thioester intermediate" evidence="16 17">
    <location>
        <position position="136"/>
    </location>
</feature>
<evidence type="ECO:0000256" key="8">
    <source>
        <dbReference type="ARBA" id="ARBA00022605"/>
    </source>
</evidence>
<comment type="subunit">
    <text evidence="6 16">Homodimer.</text>
</comment>
<evidence type="ECO:0000256" key="14">
    <source>
        <dbReference type="ARBA" id="ARBA00023167"/>
    </source>
</evidence>
<evidence type="ECO:0000313" key="19">
    <source>
        <dbReference type="EMBL" id="VFP81854.1"/>
    </source>
</evidence>
<comment type="caution">
    <text evidence="16">Lacks conserved residue(s) required for the propagation of feature annotation.</text>
</comment>
<dbReference type="PIRSF" id="PIRSF000148">
    <property type="entry name" value="ASA_dh"/>
    <property type="match status" value="1"/>
</dbReference>
<evidence type="ECO:0000256" key="9">
    <source>
        <dbReference type="ARBA" id="ARBA00022697"/>
    </source>
</evidence>
<keyword evidence="14 16" id="KW-0486">Methionine biosynthesis</keyword>
<comment type="similarity">
    <text evidence="5 16">Belongs to the aspartate-semialdehyde dehydrogenase family.</text>
</comment>
<evidence type="ECO:0000256" key="15">
    <source>
        <dbReference type="ARBA" id="ARBA00047891"/>
    </source>
</evidence>
<feature type="binding site" evidence="16">
    <location>
        <begin position="166"/>
        <end position="167"/>
    </location>
    <ligand>
        <name>NADP(+)</name>
        <dbReference type="ChEBI" id="CHEBI:58349"/>
    </ligand>
</feature>
<dbReference type="CDD" id="cd23938">
    <property type="entry name" value="ASADH_C_bac_like"/>
    <property type="match status" value="1"/>
</dbReference>
<evidence type="ECO:0000256" key="12">
    <source>
        <dbReference type="ARBA" id="ARBA00023002"/>
    </source>
</evidence>
<evidence type="ECO:0000256" key="16">
    <source>
        <dbReference type="HAMAP-Rule" id="MF_02121"/>
    </source>
</evidence>
<evidence type="ECO:0000256" key="3">
    <source>
        <dbReference type="ARBA" id="ARBA00005076"/>
    </source>
</evidence>
<dbReference type="UniPathway" id="UPA00034">
    <property type="reaction ID" value="UER00016"/>
</dbReference>
<evidence type="ECO:0000256" key="7">
    <source>
        <dbReference type="ARBA" id="ARBA00013120"/>
    </source>
</evidence>
<keyword evidence="9 16" id="KW-0791">Threonine biosynthesis</keyword>
<evidence type="ECO:0000256" key="4">
    <source>
        <dbReference type="ARBA" id="ARBA00005097"/>
    </source>
</evidence>
<dbReference type="HAMAP" id="MF_02121">
    <property type="entry name" value="ASADH"/>
    <property type="match status" value="1"/>
</dbReference>
<feature type="binding site" evidence="16">
    <location>
        <position position="350"/>
    </location>
    <ligand>
        <name>NADP(+)</name>
        <dbReference type="ChEBI" id="CHEBI:58349"/>
    </ligand>
</feature>
<evidence type="ECO:0000256" key="2">
    <source>
        <dbReference type="ARBA" id="ARBA00005021"/>
    </source>
</evidence>
<proteinExistence type="inferred from homology"/>
<sequence length="370" mass="41631">MYTLGFVGWRGMVGSVLMQRMKEEHDFDLVHSVFFSTSQAGQTVPFPLRKLTNTLQNAYDIDTLKAMDIIITCHGKEYTKDIYPRLRKSGWQGYWIDSSSLLRMRKEAIIILDPINHNLIYDSLNLGIKTFVGSNCTVSLMLMSLGGLFANNLIEWASVATYQAASGAGSNHVRELLVQMGELYNNTSKEIHNPSSSILNIERKMTHIACNSVPINNFGVSLAINIIPWIDAYLYTGQTLEEWKSQVETKKILNTKDTIPIDGICVRVGSLRCHSQAFTLKLKQDIPLLDIEQQLSEHNQWVKVIPNEQDITLRELTPAMVSGTLCTPVGRLRKLNMGPTYLAAFTVGDQLLWGAAEPLRRMLRILIGSR</sequence>
<dbReference type="Gene3D" id="3.30.360.10">
    <property type="entry name" value="Dihydrodipicolinate Reductase, domain 2"/>
    <property type="match status" value="1"/>
</dbReference>
<dbReference type="GO" id="GO:0019877">
    <property type="term" value="P:diaminopimelate biosynthetic process"/>
    <property type="evidence" value="ECO:0007669"/>
    <property type="project" value="UniProtKB-UniRule"/>
</dbReference>
<dbReference type="NCBIfam" id="TIGR01745">
    <property type="entry name" value="asd_gamma"/>
    <property type="match status" value="1"/>
</dbReference>
<comment type="catalytic activity">
    <reaction evidence="15 16">
        <text>L-aspartate 4-semialdehyde + phosphate + NADP(+) = 4-phospho-L-aspartate + NADPH + H(+)</text>
        <dbReference type="Rhea" id="RHEA:24284"/>
        <dbReference type="ChEBI" id="CHEBI:15378"/>
        <dbReference type="ChEBI" id="CHEBI:43474"/>
        <dbReference type="ChEBI" id="CHEBI:57535"/>
        <dbReference type="ChEBI" id="CHEBI:57783"/>
        <dbReference type="ChEBI" id="CHEBI:58349"/>
        <dbReference type="ChEBI" id="CHEBI:537519"/>
        <dbReference type="EC" id="1.2.1.11"/>
    </reaction>
</comment>
<keyword evidence="13 16" id="KW-0457">Lysine biosynthesis</keyword>
<name>A0A451D821_9GAMM</name>
<gene>
    <name evidence="16 19" type="primary">asd</name>
    <name evidence="19" type="ORF">ERCICURV3402_187</name>
</gene>
<dbReference type="InterPro" id="IPR011534">
    <property type="entry name" value="Asp_ADH_gamma-type"/>
</dbReference>
<dbReference type="SUPFAM" id="SSF51735">
    <property type="entry name" value="NAD(P)-binding Rossmann-fold domains"/>
    <property type="match status" value="1"/>
</dbReference>
<dbReference type="PROSITE" id="PS01103">
    <property type="entry name" value="ASD"/>
    <property type="match status" value="1"/>
</dbReference>
<dbReference type="PANTHER" id="PTHR46278">
    <property type="entry name" value="DEHYDROGENASE, PUTATIVE-RELATED"/>
    <property type="match status" value="1"/>
</dbReference>
<dbReference type="PANTHER" id="PTHR46278:SF4">
    <property type="entry name" value="ASPARTATE-SEMIALDEHYDE DEHYDROGENASE"/>
    <property type="match status" value="1"/>
</dbReference>
<dbReference type="EMBL" id="LR217713">
    <property type="protein sequence ID" value="VFP81854.1"/>
    <property type="molecule type" value="Genomic_DNA"/>
</dbReference>
<dbReference type="Pfam" id="PF01118">
    <property type="entry name" value="Semialdhyde_dh"/>
    <property type="match status" value="1"/>
</dbReference>
<dbReference type="GO" id="GO:0046983">
    <property type="term" value="F:protein dimerization activity"/>
    <property type="evidence" value="ECO:0007669"/>
    <property type="project" value="InterPro"/>
</dbReference>
<feature type="domain" description="Semialdehyde dehydrogenase NAD-binding" evidence="18">
    <location>
        <begin position="3"/>
        <end position="123"/>
    </location>
</feature>
<keyword evidence="8 16" id="KW-0028">Amino-acid biosynthesis</keyword>
<dbReference type="InterPro" id="IPR036291">
    <property type="entry name" value="NAD(P)-bd_dom_sf"/>
</dbReference>
<dbReference type="RefSeq" id="WP_157992499.1">
    <property type="nucleotide sequence ID" value="NZ_LR217713.1"/>
</dbReference>
<evidence type="ECO:0000313" key="20">
    <source>
        <dbReference type="Proteomes" id="UP000294441"/>
    </source>
</evidence>
<feature type="binding site" evidence="16">
    <location>
        <position position="267"/>
    </location>
    <ligand>
        <name>substrate</name>
    </ligand>
</feature>
<dbReference type="GO" id="GO:0051287">
    <property type="term" value="F:NAD binding"/>
    <property type="evidence" value="ECO:0007669"/>
    <property type="project" value="InterPro"/>
</dbReference>
<keyword evidence="10 16" id="KW-0521">NADP</keyword>
<dbReference type="InterPro" id="IPR012280">
    <property type="entry name" value="Semialdhyde_DH_dimer_dom"/>
</dbReference>
<accession>A0A451D821</accession>
<dbReference type="UniPathway" id="UPA00051">
    <property type="reaction ID" value="UER00464"/>
</dbReference>
<dbReference type="InterPro" id="IPR012080">
    <property type="entry name" value="Asp_semialdehyde_DH"/>
</dbReference>
<evidence type="ECO:0000259" key="18">
    <source>
        <dbReference type="SMART" id="SM00859"/>
    </source>
</evidence>
<evidence type="ECO:0000256" key="11">
    <source>
        <dbReference type="ARBA" id="ARBA00022915"/>
    </source>
</evidence>
<comment type="pathway">
    <text evidence="4 16">Amino-acid biosynthesis; L-threonine biosynthesis; L-threonine from L-aspartate: step 2/5.</text>
</comment>
<comment type="pathway">
    <text evidence="3 16">Amino-acid biosynthesis; L-lysine biosynthesis via DAP pathway; (S)-tetrahydrodipicolinate from L-aspartate: step 2/4.</text>
</comment>
<dbReference type="SMART" id="SM00859">
    <property type="entry name" value="Semialdhyde_dh"/>
    <property type="match status" value="1"/>
</dbReference>
<protein>
    <recommendedName>
        <fullName evidence="7 16">Aspartate-semialdehyde dehydrogenase</fullName>
        <shortName evidence="16">ASA dehydrogenase</shortName>
        <shortName evidence="16">ASADH</shortName>
        <ecNumber evidence="7 16">1.2.1.11</ecNumber>
    </recommendedName>
    <alternativeName>
        <fullName evidence="16">Aspartate-beta-semialdehyde dehydrogenase</fullName>
    </alternativeName>
</protein>
<dbReference type="CDD" id="cd02314">
    <property type="entry name" value="VcASADH1_like_N"/>
    <property type="match status" value="1"/>
</dbReference>
<dbReference type="UniPathway" id="UPA00050">
    <property type="reaction ID" value="UER00463"/>
</dbReference>
<dbReference type="Gene3D" id="3.40.50.720">
    <property type="entry name" value="NAD(P)-binding Rossmann-like Domain"/>
    <property type="match status" value="1"/>
</dbReference>
<feature type="active site" description="Proton acceptor" evidence="16 17">
    <location>
        <position position="274"/>
    </location>
</feature>
<dbReference type="EC" id="1.2.1.11" evidence="7 16"/>
<feature type="binding site" evidence="16">
    <location>
        <position position="103"/>
    </location>
    <ligand>
        <name>phosphate</name>
        <dbReference type="ChEBI" id="CHEBI:43474"/>
    </ligand>
</feature>
<evidence type="ECO:0000256" key="6">
    <source>
        <dbReference type="ARBA" id="ARBA00011738"/>
    </source>
</evidence>